<sequence>MDRDVNRAQEIFLYALLDRTICMHIQPRDPSSLLKIEEGLKNYYVTEYLKEIGLLNKKDLNYDYPIKSFQRSHSQKSNNSVRFDKIEEGLNETRNASYFKSFTPINFQNTPPDSDNNEDNSDPGSEFGNINVSAIKALGWKADKPFNFTIKDNFKHITNLLGWYTDVPVTLKDKEDKMVTVIRNFVHIDNDLDNGNKLGDTPANYYPPSRTDLEEQLSYTKKDCEDDFDKSKNKNEKFSNRVHQLGEEIRQLHSEKNELILQITRKDISLADAESKFSIKSEKMIEELEQDLFLAQEELSEMESLQSRAENLEQDVSLAWEKLSEMGSLRHK</sequence>
<proteinExistence type="predicted"/>
<comment type="caution">
    <text evidence="3">The sequence shown here is derived from an EMBL/GenBank/DDBJ whole genome shotgun (WGS) entry which is preliminary data.</text>
</comment>
<evidence type="ECO:0000256" key="2">
    <source>
        <dbReference type="SAM" id="MobiDB-lite"/>
    </source>
</evidence>
<gene>
    <name evidence="3" type="ORF">C1645_827966</name>
</gene>
<dbReference type="Proteomes" id="UP000265703">
    <property type="component" value="Unassembled WGS sequence"/>
</dbReference>
<evidence type="ECO:0000313" key="4">
    <source>
        <dbReference type="Proteomes" id="UP000265703"/>
    </source>
</evidence>
<keyword evidence="4" id="KW-1185">Reference proteome</keyword>
<evidence type="ECO:0000256" key="1">
    <source>
        <dbReference type="SAM" id="Coils"/>
    </source>
</evidence>
<accession>A0A397SMP7</accession>
<dbReference type="EMBL" id="QKYT01000315">
    <property type="protein sequence ID" value="RIA87298.1"/>
    <property type="molecule type" value="Genomic_DNA"/>
</dbReference>
<keyword evidence="1" id="KW-0175">Coiled coil</keyword>
<protein>
    <submittedName>
        <fullName evidence="3">Uncharacterized protein</fullName>
    </submittedName>
</protein>
<organism evidence="3 4">
    <name type="scientific">Glomus cerebriforme</name>
    <dbReference type="NCBI Taxonomy" id="658196"/>
    <lineage>
        <taxon>Eukaryota</taxon>
        <taxon>Fungi</taxon>
        <taxon>Fungi incertae sedis</taxon>
        <taxon>Mucoromycota</taxon>
        <taxon>Glomeromycotina</taxon>
        <taxon>Glomeromycetes</taxon>
        <taxon>Glomerales</taxon>
        <taxon>Glomeraceae</taxon>
        <taxon>Glomus</taxon>
    </lineage>
</organism>
<name>A0A397SMP7_9GLOM</name>
<reference evidence="3 4" key="1">
    <citation type="submission" date="2018-06" db="EMBL/GenBank/DDBJ databases">
        <title>Comparative genomics reveals the genomic features of Rhizophagus irregularis, R. cerebriforme, R. diaphanum and Gigaspora rosea, and their symbiotic lifestyle signature.</title>
        <authorList>
            <person name="Morin E."/>
            <person name="San Clemente H."/>
            <person name="Chen E.C.H."/>
            <person name="De La Providencia I."/>
            <person name="Hainaut M."/>
            <person name="Kuo A."/>
            <person name="Kohler A."/>
            <person name="Murat C."/>
            <person name="Tang N."/>
            <person name="Roy S."/>
            <person name="Loubradou J."/>
            <person name="Henrissat B."/>
            <person name="Grigoriev I.V."/>
            <person name="Corradi N."/>
            <person name="Roux C."/>
            <person name="Martin F.M."/>
        </authorList>
    </citation>
    <scope>NUCLEOTIDE SEQUENCE [LARGE SCALE GENOMIC DNA]</scope>
    <source>
        <strain evidence="3 4">DAOM 227022</strain>
    </source>
</reference>
<dbReference type="AlphaFoldDB" id="A0A397SMP7"/>
<evidence type="ECO:0000313" key="3">
    <source>
        <dbReference type="EMBL" id="RIA87298.1"/>
    </source>
</evidence>
<feature type="coiled-coil region" evidence="1">
    <location>
        <begin position="235"/>
        <end position="315"/>
    </location>
</feature>
<feature type="region of interest" description="Disordered" evidence="2">
    <location>
        <begin position="105"/>
        <end position="127"/>
    </location>
</feature>